<dbReference type="Gene3D" id="2.40.110.10">
    <property type="entry name" value="Butyryl-CoA Dehydrogenase, subunit A, domain 2"/>
    <property type="match status" value="1"/>
</dbReference>
<comment type="catalytic activity">
    <reaction evidence="11">
        <text>pentanoyl-CoA + oxidized [electron-transfer flavoprotein] + H(+) = (2E)-pentenoyl-CoA + reduced [electron-transfer flavoprotein]</text>
        <dbReference type="Rhea" id="RHEA:43456"/>
        <dbReference type="Rhea" id="RHEA-COMP:10685"/>
        <dbReference type="Rhea" id="RHEA-COMP:10686"/>
        <dbReference type="ChEBI" id="CHEBI:15378"/>
        <dbReference type="ChEBI" id="CHEBI:57389"/>
        <dbReference type="ChEBI" id="CHEBI:57692"/>
        <dbReference type="ChEBI" id="CHEBI:58307"/>
        <dbReference type="ChEBI" id="CHEBI:86160"/>
    </reaction>
    <physiologicalReaction direction="left-to-right" evidence="11">
        <dbReference type="Rhea" id="RHEA:43457"/>
    </physiologicalReaction>
</comment>
<feature type="domain" description="Acyl-CoA dehydrogenase/oxidase N-terminal" evidence="17">
    <location>
        <begin position="31"/>
        <end position="136"/>
    </location>
</feature>
<evidence type="ECO:0000256" key="11">
    <source>
        <dbReference type="ARBA" id="ARBA00048499"/>
    </source>
</evidence>
<dbReference type="GO" id="GO:0050660">
    <property type="term" value="F:flavin adenine dinucleotide binding"/>
    <property type="evidence" value="ECO:0007669"/>
    <property type="project" value="InterPro"/>
</dbReference>
<evidence type="ECO:0000313" key="18">
    <source>
        <dbReference type="EMBL" id="KAK7602704.1"/>
    </source>
</evidence>
<evidence type="ECO:0000259" key="17">
    <source>
        <dbReference type="Pfam" id="PF02771"/>
    </source>
</evidence>
<evidence type="ECO:0000313" key="19">
    <source>
        <dbReference type="Proteomes" id="UP001367676"/>
    </source>
</evidence>
<reference evidence="18 19" key="1">
    <citation type="submission" date="2024-03" db="EMBL/GenBank/DDBJ databases">
        <title>Adaptation during the transition from Ophiocordyceps entomopathogen to insect associate is accompanied by gene loss and intensified selection.</title>
        <authorList>
            <person name="Ward C.M."/>
            <person name="Onetto C.A."/>
            <person name="Borneman A.R."/>
        </authorList>
    </citation>
    <scope>NUCLEOTIDE SEQUENCE [LARGE SCALE GENOMIC DNA]</scope>
    <source>
        <strain evidence="18">AWRI1</strain>
        <tissue evidence="18">Single Adult Female</tissue>
    </source>
</reference>
<keyword evidence="6 14" id="KW-0274">FAD</keyword>
<dbReference type="GO" id="GO:0016937">
    <property type="term" value="F:short-chain fatty acyl-CoA dehydrogenase activity"/>
    <property type="evidence" value="ECO:0007669"/>
    <property type="project" value="UniProtKB-EC"/>
</dbReference>
<dbReference type="Gene3D" id="1.20.140.10">
    <property type="entry name" value="Butyryl-CoA Dehydrogenase, subunit A, domain 3"/>
    <property type="match status" value="1"/>
</dbReference>
<accession>A0AAN9Y8X6</accession>
<name>A0AAN9Y8X6_9HEMI</name>
<dbReference type="GO" id="GO:0005739">
    <property type="term" value="C:mitochondrion"/>
    <property type="evidence" value="ECO:0007669"/>
    <property type="project" value="TreeGrafter"/>
</dbReference>
<evidence type="ECO:0000259" key="16">
    <source>
        <dbReference type="Pfam" id="PF02770"/>
    </source>
</evidence>
<evidence type="ECO:0000256" key="10">
    <source>
        <dbReference type="ARBA" id="ARBA00045387"/>
    </source>
</evidence>
<evidence type="ECO:0000256" key="12">
    <source>
        <dbReference type="ARBA" id="ARBA00049192"/>
    </source>
</evidence>
<dbReference type="InterPro" id="IPR009075">
    <property type="entry name" value="AcylCo_DH/oxidase_C"/>
</dbReference>
<dbReference type="GO" id="GO:0033539">
    <property type="term" value="P:fatty acid beta-oxidation using acyl-CoA dehydrogenase"/>
    <property type="evidence" value="ECO:0007669"/>
    <property type="project" value="TreeGrafter"/>
</dbReference>
<dbReference type="AlphaFoldDB" id="A0AAN9Y8X6"/>
<dbReference type="PROSITE" id="PS00073">
    <property type="entry name" value="ACYL_COA_DH_2"/>
    <property type="match status" value="1"/>
</dbReference>
<dbReference type="SUPFAM" id="SSF47203">
    <property type="entry name" value="Acyl-CoA dehydrogenase C-terminal domain-like"/>
    <property type="match status" value="1"/>
</dbReference>
<feature type="domain" description="Acyl-CoA dehydrogenase/oxidase C-terminal" evidence="15">
    <location>
        <begin position="248"/>
        <end position="396"/>
    </location>
</feature>
<dbReference type="InterPro" id="IPR009100">
    <property type="entry name" value="AcylCoA_DH/oxidase_NM_dom_sf"/>
</dbReference>
<evidence type="ECO:0000256" key="3">
    <source>
        <dbReference type="ARBA" id="ARBA00009347"/>
    </source>
</evidence>
<dbReference type="InterPro" id="IPR006089">
    <property type="entry name" value="Acyl-CoA_DH_CS"/>
</dbReference>
<dbReference type="InterPro" id="IPR013786">
    <property type="entry name" value="AcylCoA_DH/ox_N"/>
</dbReference>
<dbReference type="PANTHER" id="PTHR43884:SF26">
    <property type="entry name" value="MEDIUM-CHAIN SPECIFIC ACYL-COA DEHYDROGENASE, MITOCHONDRIAL-LIKE PROTEIN-RELATED"/>
    <property type="match status" value="1"/>
</dbReference>
<evidence type="ECO:0000256" key="13">
    <source>
        <dbReference type="ARBA" id="ARBA00050758"/>
    </source>
</evidence>
<keyword evidence="5 14" id="KW-0285">Flavoprotein</keyword>
<evidence type="ECO:0000256" key="7">
    <source>
        <dbReference type="ARBA" id="ARBA00023002"/>
    </source>
</evidence>
<evidence type="ECO:0000256" key="9">
    <source>
        <dbReference type="ARBA" id="ARBA00044204"/>
    </source>
</evidence>
<comment type="cofactor">
    <cofactor evidence="1 14">
        <name>FAD</name>
        <dbReference type="ChEBI" id="CHEBI:57692"/>
    </cofactor>
</comment>
<comment type="pathway">
    <text evidence="2">Lipid metabolism; mitochondrial fatty acid beta-oxidation.</text>
</comment>
<dbReference type="PROSITE" id="PS00072">
    <property type="entry name" value="ACYL_COA_DH_1"/>
    <property type="match status" value="1"/>
</dbReference>
<gene>
    <name evidence="18" type="ORF">V9T40_006678</name>
</gene>
<protein>
    <recommendedName>
        <fullName evidence="9">Short-chain specific acyl-CoA dehydrogenase, mitochondrial</fullName>
        <ecNumber evidence="4">1.3.8.1</ecNumber>
    </recommendedName>
    <alternativeName>
        <fullName evidence="8">Butyryl-CoA dehydrogenase</fullName>
    </alternativeName>
</protein>
<dbReference type="FunFam" id="1.20.140.10:FF:000004">
    <property type="entry name" value="Acyl-CoA dehydrogenase FadE25"/>
    <property type="match status" value="1"/>
</dbReference>
<dbReference type="InterPro" id="IPR046373">
    <property type="entry name" value="Acyl-CoA_Oxase/DH_mid-dom_sf"/>
</dbReference>
<evidence type="ECO:0000256" key="4">
    <source>
        <dbReference type="ARBA" id="ARBA00012046"/>
    </source>
</evidence>
<dbReference type="Proteomes" id="UP001367676">
    <property type="component" value="Unassembled WGS sequence"/>
</dbReference>
<evidence type="ECO:0000256" key="14">
    <source>
        <dbReference type="RuleBase" id="RU362125"/>
    </source>
</evidence>
<evidence type="ECO:0000256" key="2">
    <source>
        <dbReference type="ARBA" id="ARBA00005198"/>
    </source>
</evidence>
<comment type="function">
    <text evidence="10">Short-chain specific acyl-CoA dehydrogenase is one of the acyl-CoA dehydrogenases that catalyze the first step of mitochondrial fatty acid beta-oxidation, an aerobic process breaking down fatty acids into acetyl-CoA and allowing the production of energy from fats. The first step of fatty acid beta-oxidation consists in the removal of one hydrogen from C-2 and C-3 of the straight-chain fatty acyl-CoA thioester, resulting in the formation of trans-2-enoyl-CoA. Among the different mitochondrial acyl-CoA dehydrogenases, short-chain specific acyl-CoA dehydrogenase acts specifically on acyl-CoAs with saturated 4 to 6 carbons long primary chains.</text>
</comment>
<dbReference type="InterPro" id="IPR037069">
    <property type="entry name" value="AcylCoA_DH/ox_N_sf"/>
</dbReference>
<evidence type="ECO:0000256" key="1">
    <source>
        <dbReference type="ARBA" id="ARBA00001974"/>
    </source>
</evidence>
<sequence length="405" mass="43241">MSKKILKNSLHQLHSFRAYSKFTEDDVRSALGSVCRKFAESELMPIASKLDKECQFPASQIQKLGSLGAMGILVPSDYGGAGLDTAALSIAVQEISRGCGGTSAIVNIHNALYADLISRFGSNDQKEKYLPNFVNGTHIGGFALSESASGSDAAGLQTTATATSCGFILNGTKAWVTNAKEAKAIIVFAVTNPQKRHRGISAFIVDIPSEGLVIGKNEDKLGIRASSTCDIVLQDTPVTRDNLLGEEGQGFKIAMSGLDCARIGIAAQAVGIAQAALDCATKYAYQRKAFGNPLLNFQAVQHRIARMATQLEAAKLMALSAAKARDCNPFCTKEASMAKLMASEAATFVTHNCIQILGGMGYVSDMPAERHYRDARITEIYGGVSDIQLTVIAEHVVRNYGFSKK</sequence>
<dbReference type="Pfam" id="PF02771">
    <property type="entry name" value="Acyl-CoA_dh_N"/>
    <property type="match status" value="1"/>
</dbReference>
<dbReference type="Gene3D" id="1.10.540.10">
    <property type="entry name" value="Acyl-CoA dehydrogenase/oxidase, N-terminal domain"/>
    <property type="match status" value="1"/>
</dbReference>
<evidence type="ECO:0000256" key="6">
    <source>
        <dbReference type="ARBA" id="ARBA00022827"/>
    </source>
</evidence>
<proteinExistence type="inferred from homology"/>
<keyword evidence="19" id="KW-1185">Reference proteome</keyword>
<dbReference type="Pfam" id="PF02770">
    <property type="entry name" value="Acyl-CoA_dh_M"/>
    <property type="match status" value="1"/>
</dbReference>
<dbReference type="GO" id="GO:0046359">
    <property type="term" value="P:butyrate catabolic process"/>
    <property type="evidence" value="ECO:0007669"/>
    <property type="project" value="TreeGrafter"/>
</dbReference>
<evidence type="ECO:0000256" key="5">
    <source>
        <dbReference type="ARBA" id="ARBA00022630"/>
    </source>
</evidence>
<dbReference type="Pfam" id="PF00441">
    <property type="entry name" value="Acyl-CoA_dh_1"/>
    <property type="match status" value="1"/>
</dbReference>
<comment type="catalytic activity">
    <reaction evidence="12">
        <text>hexanoyl-CoA + oxidized [electron-transfer flavoprotein] + H(+) = (2E)-hexenoyl-CoA + reduced [electron-transfer flavoprotein]</text>
        <dbReference type="Rhea" id="RHEA:43464"/>
        <dbReference type="Rhea" id="RHEA-COMP:10685"/>
        <dbReference type="Rhea" id="RHEA-COMP:10686"/>
        <dbReference type="ChEBI" id="CHEBI:15378"/>
        <dbReference type="ChEBI" id="CHEBI:57692"/>
        <dbReference type="ChEBI" id="CHEBI:58307"/>
        <dbReference type="ChEBI" id="CHEBI:62077"/>
        <dbReference type="ChEBI" id="CHEBI:62620"/>
    </reaction>
    <physiologicalReaction direction="left-to-right" evidence="12">
        <dbReference type="Rhea" id="RHEA:43465"/>
    </physiologicalReaction>
</comment>
<dbReference type="PIRSF" id="PIRSF016578">
    <property type="entry name" value="HsaA"/>
    <property type="match status" value="1"/>
</dbReference>
<feature type="domain" description="Acyl-CoA oxidase/dehydrogenase middle" evidence="16">
    <location>
        <begin position="141"/>
        <end position="235"/>
    </location>
</feature>
<evidence type="ECO:0000256" key="8">
    <source>
        <dbReference type="ARBA" id="ARBA00031895"/>
    </source>
</evidence>
<organism evidence="18 19">
    <name type="scientific">Parthenolecanium corni</name>
    <dbReference type="NCBI Taxonomy" id="536013"/>
    <lineage>
        <taxon>Eukaryota</taxon>
        <taxon>Metazoa</taxon>
        <taxon>Ecdysozoa</taxon>
        <taxon>Arthropoda</taxon>
        <taxon>Hexapoda</taxon>
        <taxon>Insecta</taxon>
        <taxon>Pterygota</taxon>
        <taxon>Neoptera</taxon>
        <taxon>Paraneoptera</taxon>
        <taxon>Hemiptera</taxon>
        <taxon>Sternorrhyncha</taxon>
        <taxon>Coccoidea</taxon>
        <taxon>Coccidae</taxon>
        <taxon>Parthenolecanium</taxon>
    </lineage>
</organism>
<dbReference type="PANTHER" id="PTHR43884">
    <property type="entry name" value="ACYL-COA DEHYDROGENASE"/>
    <property type="match status" value="1"/>
</dbReference>
<dbReference type="SUPFAM" id="SSF56645">
    <property type="entry name" value="Acyl-CoA dehydrogenase NM domain-like"/>
    <property type="match status" value="1"/>
</dbReference>
<dbReference type="FunFam" id="2.40.110.10:FF:000001">
    <property type="entry name" value="Acyl-CoA dehydrogenase, mitochondrial"/>
    <property type="match status" value="1"/>
</dbReference>
<comment type="similarity">
    <text evidence="3 14">Belongs to the acyl-CoA dehydrogenase family.</text>
</comment>
<evidence type="ECO:0000259" key="15">
    <source>
        <dbReference type="Pfam" id="PF00441"/>
    </source>
</evidence>
<dbReference type="InterPro" id="IPR036250">
    <property type="entry name" value="AcylCo_DH-like_C"/>
</dbReference>
<keyword evidence="7 14" id="KW-0560">Oxidoreductase</keyword>
<dbReference type="FunFam" id="1.10.540.10:FF:000002">
    <property type="entry name" value="Acyl-CoA dehydrogenase FadE19"/>
    <property type="match status" value="1"/>
</dbReference>
<comment type="catalytic activity">
    <reaction evidence="13">
        <text>butanoyl-CoA + oxidized [electron-transfer flavoprotein] + H(+) = (2E)-butenoyl-CoA + reduced [electron-transfer flavoprotein]</text>
        <dbReference type="Rhea" id="RHEA:24004"/>
        <dbReference type="Rhea" id="RHEA-COMP:10685"/>
        <dbReference type="Rhea" id="RHEA-COMP:10686"/>
        <dbReference type="ChEBI" id="CHEBI:15378"/>
        <dbReference type="ChEBI" id="CHEBI:57332"/>
        <dbReference type="ChEBI" id="CHEBI:57371"/>
        <dbReference type="ChEBI" id="CHEBI:57692"/>
        <dbReference type="ChEBI" id="CHEBI:58307"/>
        <dbReference type="EC" id="1.3.8.1"/>
    </reaction>
    <physiologicalReaction direction="left-to-right" evidence="13">
        <dbReference type="Rhea" id="RHEA:24005"/>
    </physiologicalReaction>
</comment>
<comment type="caution">
    <text evidence="18">The sequence shown here is derived from an EMBL/GenBank/DDBJ whole genome shotgun (WGS) entry which is preliminary data.</text>
</comment>
<dbReference type="InterPro" id="IPR006091">
    <property type="entry name" value="Acyl-CoA_Oxase/DH_mid-dom"/>
</dbReference>
<dbReference type="EMBL" id="JBBCAQ010000007">
    <property type="protein sequence ID" value="KAK7602704.1"/>
    <property type="molecule type" value="Genomic_DNA"/>
</dbReference>
<dbReference type="EC" id="1.3.8.1" evidence="4"/>